<feature type="transmembrane region" description="Helical" evidence="7">
    <location>
        <begin position="241"/>
        <end position="262"/>
    </location>
</feature>
<proteinExistence type="predicted"/>
<feature type="transmembrane region" description="Helical" evidence="7">
    <location>
        <begin position="79"/>
        <end position="100"/>
    </location>
</feature>
<feature type="transmembrane region" description="Helical" evidence="7">
    <location>
        <begin position="378"/>
        <end position="395"/>
    </location>
</feature>
<evidence type="ECO:0000313" key="9">
    <source>
        <dbReference type="EMBL" id="MBW8481599.1"/>
    </source>
</evidence>
<evidence type="ECO:0000313" key="10">
    <source>
        <dbReference type="Proteomes" id="UP000774570"/>
    </source>
</evidence>
<protein>
    <submittedName>
        <fullName evidence="9">MFS transporter</fullName>
    </submittedName>
</protein>
<dbReference type="PRINTS" id="PR01036">
    <property type="entry name" value="TCRTETB"/>
</dbReference>
<dbReference type="Gene3D" id="1.20.1720.10">
    <property type="entry name" value="Multidrug resistance protein D"/>
    <property type="match status" value="1"/>
</dbReference>
<evidence type="ECO:0000259" key="8">
    <source>
        <dbReference type="PROSITE" id="PS50850"/>
    </source>
</evidence>
<keyword evidence="6 7" id="KW-0472">Membrane</keyword>
<feature type="transmembrane region" description="Helical" evidence="7">
    <location>
        <begin position="282"/>
        <end position="301"/>
    </location>
</feature>
<dbReference type="Gene3D" id="1.20.1250.20">
    <property type="entry name" value="MFS general substrate transporter like domains"/>
    <property type="match status" value="1"/>
</dbReference>
<evidence type="ECO:0000256" key="7">
    <source>
        <dbReference type="SAM" id="Phobius"/>
    </source>
</evidence>
<feature type="transmembrane region" description="Helical" evidence="7">
    <location>
        <begin position="205"/>
        <end position="221"/>
    </location>
</feature>
<feature type="transmembrane region" description="Helical" evidence="7">
    <location>
        <begin position="141"/>
        <end position="162"/>
    </location>
</feature>
<comment type="subcellular location">
    <subcellularLocation>
        <location evidence="1">Cell membrane</location>
        <topology evidence="1">Multi-pass membrane protein</topology>
    </subcellularLocation>
</comment>
<feature type="domain" description="Major facilitator superfamily (MFS) profile" evidence="8">
    <location>
        <begin position="1"/>
        <end position="476"/>
    </location>
</feature>
<evidence type="ECO:0000256" key="6">
    <source>
        <dbReference type="ARBA" id="ARBA00023136"/>
    </source>
</evidence>
<feature type="transmembrane region" description="Helical" evidence="7">
    <location>
        <begin position="452"/>
        <end position="472"/>
    </location>
</feature>
<accession>A0ABS7FP97</accession>
<keyword evidence="4 7" id="KW-0812">Transmembrane</keyword>
<dbReference type="CDD" id="cd17321">
    <property type="entry name" value="MFS_MMR_MDR_like"/>
    <property type="match status" value="1"/>
</dbReference>
<sequence>MDMTILNVALPEISADLRPDAIGLLWMVDVYSLVVSGLLVTAAALADRWGRKRMLILGFAVFGLGSLAVLAAGSPAAVIAIRALLGAGGAMIMPSTLSMIRQLFTDPRERATALGVWATMAALGGALGPILGGALLEAFSWHAAFLVNAPVMALAIGFGLWLLPESRNPAPGRWDALGTALSIVGMVALVYAIKHFGKDGPHSTGALAAAAVAAVALTWFVRRCLNRPDPILEVRLFRGRAFTAGTLTALTTSVAVAATMLLMAQWLQLVMGYSPLEAGVRLLPEAVAAAVVSPLAPALAARIGARTVLAGGLAVSGAGFLVIFLGPQPLGYGTVALAATLVGAGMGSLAIASAVIMAGAPPEKSGSAAAIEETGYELGAALGVAVLGSVAAAIYRSGLPLGDLAGRGVTGTTADTVRESLGGALDVASRLGAPGAALADEARTAFTRSLEWASAAGGALMLLTAALVWWLTPRALDLAEVQH</sequence>
<dbReference type="Proteomes" id="UP000774570">
    <property type="component" value="Unassembled WGS sequence"/>
</dbReference>
<comment type="caution">
    <text evidence="9">The sequence shown here is derived from an EMBL/GenBank/DDBJ whole genome shotgun (WGS) entry which is preliminary data.</text>
</comment>
<name>A0ABS7FP97_9ACTN</name>
<feature type="transmembrane region" description="Helical" evidence="7">
    <location>
        <begin position="54"/>
        <end position="73"/>
    </location>
</feature>
<evidence type="ECO:0000256" key="1">
    <source>
        <dbReference type="ARBA" id="ARBA00004651"/>
    </source>
</evidence>
<dbReference type="PANTHER" id="PTHR42718">
    <property type="entry name" value="MAJOR FACILITATOR SUPERFAMILY MULTIDRUG TRANSPORTER MFSC"/>
    <property type="match status" value="1"/>
</dbReference>
<dbReference type="PROSITE" id="PS00216">
    <property type="entry name" value="SUGAR_TRANSPORT_1"/>
    <property type="match status" value="1"/>
</dbReference>
<evidence type="ECO:0000256" key="2">
    <source>
        <dbReference type="ARBA" id="ARBA00022448"/>
    </source>
</evidence>
<reference evidence="9 10" key="1">
    <citation type="submission" date="2021-07" db="EMBL/GenBank/DDBJ databases">
        <title>Actinomadura sp. PM05-2 isolated from lichen.</title>
        <authorList>
            <person name="Somphong A."/>
            <person name="Phongsopitanun W."/>
            <person name="Tanasupawat S."/>
            <person name="Peongsungnone V."/>
        </authorList>
    </citation>
    <scope>NUCLEOTIDE SEQUENCE [LARGE SCALE GENOMIC DNA]</scope>
    <source>
        <strain evidence="9 10">PM05-2</strain>
    </source>
</reference>
<dbReference type="InterPro" id="IPR005829">
    <property type="entry name" value="Sugar_transporter_CS"/>
</dbReference>
<organism evidence="9 10">
    <name type="scientific">Actinomadura parmotrematis</name>
    <dbReference type="NCBI Taxonomy" id="2864039"/>
    <lineage>
        <taxon>Bacteria</taxon>
        <taxon>Bacillati</taxon>
        <taxon>Actinomycetota</taxon>
        <taxon>Actinomycetes</taxon>
        <taxon>Streptosporangiales</taxon>
        <taxon>Thermomonosporaceae</taxon>
        <taxon>Actinomadura</taxon>
    </lineage>
</organism>
<dbReference type="SUPFAM" id="SSF103473">
    <property type="entry name" value="MFS general substrate transporter"/>
    <property type="match status" value="1"/>
</dbReference>
<dbReference type="Pfam" id="PF07690">
    <property type="entry name" value="MFS_1"/>
    <property type="match status" value="1"/>
</dbReference>
<evidence type="ECO:0000256" key="5">
    <source>
        <dbReference type="ARBA" id="ARBA00022989"/>
    </source>
</evidence>
<feature type="transmembrane region" description="Helical" evidence="7">
    <location>
        <begin position="112"/>
        <end position="135"/>
    </location>
</feature>
<dbReference type="PANTHER" id="PTHR42718:SF47">
    <property type="entry name" value="METHYL VIOLOGEN RESISTANCE PROTEIN SMVA"/>
    <property type="match status" value="1"/>
</dbReference>
<feature type="transmembrane region" description="Helical" evidence="7">
    <location>
        <begin position="332"/>
        <end position="357"/>
    </location>
</feature>
<dbReference type="PROSITE" id="PS50850">
    <property type="entry name" value="MFS"/>
    <property type="match status" value="1"/>
</dbReference>
<feature type="transmembrane region" description="Helical" evidence="7">
    <location>
        <begin position="308"/>
        <end position="326"/>
    </location>
</feature>
<keyword evidence="5 7" id="KW-1133">Transmembrane helix</keyword>
<keyword evidence="3" id="KW-1003">Cell membrane</keyword>
<gene>
    <name evidence="9" type="ORF">K1Y72_04390</name>
</gene>
<keyword evidence="2" id="KW-0813">Transport</keyword>
<dbReference type="InterPro" id="IPR036259">
    <property type="entry name" value="MFS_trans_sf"/>
</dbReference>
<dbReference type="InterPro" id="IPR020846">
    <property type="entry name" value="MFS_dom"/>
</dbReference>
<dbReference type="InterPro" id="IPR011701">
    <property type="entry name" value="MFS"/>
</dbReference>
<dbReference type="EMBL" id="JAIBOA010000002">
    <property type="protein sequence ID" value="MBW8481599.1"/>
    <property type="molecule type" value="Genomic_DNA"/>
</dbReference>
<feature type="transmembrane region" description="Helical" evidence="7">
    <location>
        <begin position="24"/>
        <end position="45"/>
    </location>
</feature>
<feature type="transmembrane region" description="Helical" evidence="7">
    <location>
        <begin position="174"/>
        <end position="193"/>
    </location>
</feature>
<evidence type="ECO:0000256" key="3">
    <source>
        <dbReference type="ARBA" id="ARBA00022475"/>
    </source>
</evidence>
<evidence type="ECO:0000256" key="4">
    <source>
        <dbReference type="ARBA" id="ARBA00022692"/>
    </source>
</evidence>
<keyword evidence="10" id="KW-1185">Reference proteome</keyword>